<comment type="caution">
    <text evidence="19">The sequence shown here is derived from an EMBL/GenBank/DDBJ whole genome shotgun (WGS) entry which is preliminary data.</text>
</comment>
<evidence type="ECO:0000256" key="13">
    <source>
        <dbReference type="ARBA" id="ARBA00023014"/>
    </source>
</evidence>
<evidence type="ECO:0000256" key="2">
    <source>
        <dbReference type="ARBA" id="ARBA00001966"/>
    </source>
</evidence>
<keyword evidence="9" id="KW-0479">Metal-binding</keyword>
<dbReference type="PRINTS" id="PR00344">
    <property type="entry name" value="BCTRLSENSOR"/>
</dbReference>
<evidence type="ECO:0000256" key="5">
    <source>
        <dbReference type="ARBA" id="ARBA00017322"/>
    </source>
</evidence>
<feature type="domain" description="Histidine kinase" evidence="18">
    <location>
        <begin position="283"/>
        <end position="370"/>
    </location>
</feature>
<evidence type="ECO:0000256" key="11">
    <source>
        <dbReference type="ARBA" id="ARBA00023004"/>
    </source>
</evidence>
<dbReference type="InterPro" id="IPR003594">
    <property type="entry name" value="HATPase_dom"/>
</dbReference>
<dbReference type="CDD" id="cd16917">
    <property type="entry name" value="HATPase_UhpB-NarQ-NarX-like"/>
    <property type="match status" value="1"/>
</dbReference>
<dbReference type="InterPro" id="IPR050482">
    <property type="entry name" value="Sensor_HK_TwoCompSys"/>
</dbReference>
<evidence type="ECO:0000313" key="20">
    <source>
        <dbReference type="Proteomes" id="UP001597402"/>
    </source>
</evidence>
<keyword evidence="13" id="KW-0411">Iron-sulfur</keyword>
<dbReference type="InterPro" id="IPR011712">
    <property type="entry name" value="Sig_transdc_His_kin_sub3_dim/P"/>
</dbReference>
<evidence type="ECO:0000256" key="3">
    <source>
        <dbReference type="ARBA" id="ARBA00004496"/>
    </source>
</evidence>
<evidence type="ECO:0000259" key="18">
    <source>
        <dbReference type="PROSITE" id="PS50109"/>
    </source>
</evidence>
<comment type="catalytic activity">
    <reaction evidence="1">
        <text>ATP + protein L-histidine = ADP + protein N-phospho-L-histidine.</text>
        <dbReference type="EC" id="2.7.13.3"/>
    </reaction>
</comment>
<feature type="transmembrane region" description="Helical" evidence="17">
    <location>
        <begin position="83"/>
        <end position="113"/>
    </location>
</feature>
<dbReference type="Gene3D" id="1.20.5.1930">
    <property type="match status" value="1"/>
</dbReference>
<evidence type="ECO:0000256" key="16">
    <source>
        <dbReference type="SAM" id="Coils"/>
    </source>
</evidence>
<dbReference type="InterPro" id="IPR005467">
    <property type="entry name" value="His_kinase_dom"/>
</dbReference>
<keyword evidence="6" id="KW-0004">4Fe-4S</keyword>
<dbReference type="PANTHER" id="PTHR24421">
    <property type="entry name" value="NITRATE/NITRITE SENSOR PROTEIN NARX-RELATED"/>
    <property type="match status" value="1"/>
</dbReference>
<keyword evidence="11" id="KW-0408">Iron</keyword>
<dbReference type="SUPFAM" id="SSF55874">
    <property type="entry name" value="ATPase domain of HSP90 chaperone/DNA topoisomerase II/histidine kinase"/>
    <property type="match status" value="1"/>
</dbReference>
<dbReference type="PANTHER" id="PTHR24421:SF62">
    <property type="entry name" value="SENSORY TRANSDUCTION HISTIDINE KINASE"/>
    <property type="match status" value="1"/>
</dbReference>
<feature type="transmembrane region" description="Helical" evidence="17">
    <location>
        <begin position="59"/>
        <end position="77"/>
    </location>
</feature>
<dbReference type="Pfam" id="PF07730">
    <property type="entry name" value="HisKA_3"/>
    <property type="match status" value="1"/>
</dbReference>
<evidence type="ECO:0000256" key="12">
    <source>
        <dbReference type="ARBA" id="ARBA00023012"/>
    </source>
</evidence>
<keyword evidence="12" id="KW-0902">Two-component regulatory system</keyword>
<dbReference type="InterPro" id="IPR036890">
    <property type="entry name" value="HATPase_C_sf"/>
</dbReference>
<evidence type="ECO:0000256" key="15">
    <source>
        <dbReference type="ARBA" id="ARBA00030800"/>
    </source>
</evidence>
<evidence type="ECO:0000256" key="17">
    <source>
        <dbReference type="SAM" id="Phobius"/>
    </source>
</evidence>
<keyword evidence="10 19" id="KW-0418">Kinase</keyword>
<dbReference type="Proteomes" id="UP001597402">
    <property type="component" value="Unassembled WGS sequence"/>
</dbReference>
<feature type="transmembrane region" description="Helical" evidence="17">
    <location>
        <begin position="30"/>
        <end position="47"/>
    </location>
</feature>
<evidence type="ECO:0000256" key="6">
    <source>
        <dbReference type="ARBA" id="ARBA00022485"/>
    </source>
</evidence>
<name>A0ABW4XEX7_9ACTN</name>
<evidence type="ECO:0000256" key="9">
    <source>
        <dbReference type="ARBA" id="ARBA00022723"/>
    </source>
</evidence>
<comment type="cofactor">
    <cofactor evidence="2">
        <name>[4Fe-4S] cluster</name>
        <dbReference type="ChEBI" id="CHEBI:49883"/>
    </cofactor>
</comment>
<protein>
    <recommendedName>
        <fullName evidence="5">Oxygen sensor histidine kinase NreB</fullName>
        <ecNumber evidence="4">2.7.13.3</ecNumber>
    </recommendedName>
    <alternativeName>
        <fullName evidence="15">Nitrogen regulation protein B</fullName>
    </alternativeName>
</protein>
<dbReference type="EMBL" id="JBHUHP010000019">
    <property type="protein sequence ID" value="MFD2093483.1"/>
    <property type="molecule type" value="Genomic_DNA"/>
</dbReference>
<reference evidence="20" key="1">
    <citation type="journal article" date="2019" name="Int. J. Syst. Evol. Microbiol.">
        <title>The Global Catalogue of Microorganisms (GCM) 10K type strain sequencing project: providing services to taxonomists for standard genome sequencing and annotation.</title>
        <authorList>
            <consortium name="The Broad Institute Genomics Platform"/>
            <consortium name="The Broad Institute Genome Sequencing Center for Infectious Disease"/>
            <person name="Wu L."/>
            <person name="Ma J."/>
        </authorList>
    </citation>
    <scope>NUCLEOTIDE SEQUENCE [LARGE SCALE GENOMIC DNA]</scope>
    <source>
        <strain evidence="20">JCM 3338</strain>
    </source>
</reference>
<feature type="coiled-coil region" evidence="16">
    <location>
        <begin position="139"/>
        <end position="173"/>
    </location>
</feature>
<comment type="function">
    <text evidence="14">Member of the two-component regulatory system NreB/NreC involved in the control of dissimilatory nitrate/nitrite reduction in response to oxygen. NreB functions as a direct oxygen sensor histidine kinase which is autophosphorylated, in the absence of oxygen, probably at the conserved histidine residue, and transfers its phosphate group probably to a conserved aspartate residue of NreC. NreB/NreC activates the expression of the nitrate (narGHJI) and nitrite (nir) reductase operons, as well as the putative nitrate transporter gene narT.</text>
</comment>
<sequence length="370" mass="38506">MKRALAVLTGGAVLTLLLEATDAEYPLAAVTAGSVFALLAVLGFSWVDGQPAQRRRRFAVGYVAVMLPLGFLVFGAADAGVGATLLLMVLVSQSVLLLPLPAAALVAAVLPLVHLGMTWGDGLRNGLGILAAAAFTAVVTELLKREQQARAELDEANRQLRGYAAQAEELATTQERNRVARDIHDGLGHHLTVVAMQVQAARAVLATDPSRADAVLAKAQQQSTEALAEVRRSVAALRGPRATPPLADGLAALAADTSAAGVPTDVHVEGSVRTLPADAEECLYRVAQEGLTNVRKHAAASRARVVLDYRDTAAVRLEVCDDGRGLPSQAADGGGFGLVGLRERAARLGGRVTLDREPAGGTTLRVEVPG</sequence>
<dbReference type="SMART" id="SM00387">
    <property type="entry name" value="HATPase_c"/>
    <property type="match status" value="1"/>
</dbReference>
<dbReference type="Gene3D" id="3.30.565.10">
    <property type="entry name" value="Histidine kinase-like ATPase, C-terminal domain"/>
    <property type="match status" value="1"/>
</dbReference>
<evidence type="ECO:0000256" key="4">
    <source>
        <dbReference type="ARBA" id="ARBA00012438"/>
    </source>
</evidence>
<dbReference type="InterPro" id="IPR004358">
    <property type="entry name" value="Sig_transdc_His_kin-like_C"/>
</dbReference>
<evidence type="ECO:0000256" key="14">
    <source>
        <dbReference type="ARBA" id="ARBA00024827"/>
    </source>
</evidence>
<dbReference type="Pfam" id="PF02518">
    <property type="entry name" value="HATPase_c"/>
    <property type="match status" value="1"/>
</dbReference>
<evidence type="ECO:0000256" key="7">
    <source>
        <dbReference type="ARBA" id="ARBA00022490"/>
    </source>
</evidence>
<dbReference type="GO" id="GO:0016301">
    <property type="term" value="F:kinase activity"/>
    <property type="evidence" value="ECO:0007669"/>
    <property type="project" value="UniProtKB-KW"/>
</dbReference>
<keyword evidence="7" id="KW-0963">Cytoplasm</keyword>
<dbReference type="EC" id="2.7.13.3" evidence="4"/>
<evidence type="ECO:0000313" key="19">
    <source>
        <dbReference type="EMBL" id="MFD2093483.1"/>
    </source>
</evidence>
<keyword evidence="17" id="KW-0472">Membrane</keyword>
<evidence type="ECO:0000256" key="8">
    <source>
        <dbReference type="ARBA" id="ARBA00022679"/>
    </source>
</evidence>
<dbReference type="RefSeq" id="WP_376879090.1">
    <property type="nucleotide sequence ID" value="NZ_JBHUHP010000019.1"/>
</dbReference>
<gene>
    <name evidence="19" type="ORF">ACFSHS_18140</name>
</gene>
<dbReference type="PROSITE" id="PS50109">
    <property type="entry name" value="HIS_KIN"/>
    <property type="match status" value="1"/>
</dbReference>
<keyword evidence="16" id="KW-0175">Coiled coil</keyword>
<evidence type="ECO:0000256" key="10">
    <source>
        <dbReference type="ARBA" id="ARBA00022777"/>
    </source>
</evidence>
<evidence type="ECO:0000256" key="1">
    <source>
        <dbReference type="ARBA" id="ARBA00000085"/>
    </source>
</evidence>
<feature type="transmembrane region" description="Helical" evidence="17">
    <location>
        <begin position="125"/>
        <end position="143"/>
    </location>
</feature>
<proteinExistence type="predicted"/>
<organism evidence="19 20">
    <name type="scientific">Blastococcus deserti</name>
    <dbReference type="NCBI Taxonomy" id="2259033"/>
    <lineage>
        <taxon>Bacteria</taxon>
        <taxon>Bacillati</taxon>
        <taxon>Actinomycetota</taxon>
        <taxon>Actinomycetes</taxon>
        <taxon>Geodermatophilales</taxon>
        <taxon>Geodermatophilaceae</taxon>
        <taxon>Blastococcus</taxon>
    </lineage>
</organism>
<keyword evidence="20" id="KW-1185">Reference proteome</keyword>
<accession>A0ABW4XEX7</accession>
<keyword evidence="17" id="KW-0812">Transmembrane</keyword>
<keyword evidence="8" id="KW-0808">Transferase</keyword>
<keyword evidence="17" id="KW-1133">Transmembrane helix</keyword>
<comment type="subcellular location">
    <subcellularLocation>
        <location evidence="3">Cytoplasm</location>
    </subcellularLocation>
</comment>